<organism evidence="2 3">
    <name type="scientific">Yersinia alsatica</name>
    <dbReference type="NCBI Taxonomy" id="2890317"/>
    <lineage>
        <taxon>Bacteria</taxon>
        <taxon>Pseudomonadati</taxon>
        <taxon>Pseudomonadota</taxon>
        <taxon>Gammaproteobacteria</taxon>
        <taxon>Enterobacterales</taxon>
        <taxon>Yersiniaceae</taxon>
        <taxon>Yersinia</taxon>
    </lineage>
</organism>
<protein>
    <submittedName>
        <fullName evidence="2">DUF823 domain-containing adhesin</fullName>
    </submittedName>
</protein>
<gene>
    <name evidence="2" type="ORF">N0H69_05560</name>
</gene>
<proteinExistence type="predicted"/>
<dbReference type="EMBL" id="CP104006">
    <property type="protein sequence ID" value="UWM47298.1"/>
    <property type="molecule type" value="Genomic_DNA"/>
</dbReference>
<dbReference type="Pfam" id="PF05689">
    <property type="entry name" value="InvE_AD"/>
    <property type="match status" value="1"/>
</dbReference>
<feature type="domain" description="InvasinE Adhesion" evidence="1">
    <location>
        <begin position="1"/>
        <end position="119"/>
    </location>
</feature>
<accession>A0ABY5UY68</accession>
<evidence type="ECO:0000313" key="2">
    <source>
        <dbReference type="EMBL" id="UWM47298.1"/>
    </source>
</evidence>
<reference evidence="2" key="1">
    <citation type="submission" date="2022-08" db="EMBL/GenBank/DDBJ databases">
        <authorList>
            <person name="Bogun A."/>
            <person name="Kislichkina A."/>
            <person name="Solomentsev V."/>
            <person name="Skryabin Y."/>
            <person name="Sizova A."/>
            <person name="Platonov M."/>
            <person name="Dentovskaya S."/>
        </authorList>
    </citation>
    <scope>NUCLEOTIDE SEQUENCE</scope>
    <source>
        <strain evidence="2">SCPM-O-B-7604</strain>
    </source>
</reference>
<name>A0ABY5UY68_9GAMM</name>
<evidence type="ECO:0000313" key="3">
    <source>
        <dbReference type="Proteomes" id="UP001057860"/>
    </source>
</evidence>
<dbReference type="InterPro" id="IPR008541">
    <property type="entry name" value="InvE_AD"/>
</dbReference>
<dbReference type="Proteomes" id="UP001057860">
    <property type="component" value="Chromosome"/>
</dbReference>
<keyword evidence="3" id="KW-1185">Reference proteome</keyword>
<sequence>MAETITVGGKTFKRPSLHVEIAGDFTQTMSNEVWGTFDYASAIGRVCGSQANLPVRADLVALYNAYPSNQIKSIFGWQTSGAYISSTVYGATSHSSIWLVNGNGTSTDDSNKNDWVTCLQ</sequence>
<evidence type="ECO:0000259" key="1">
    <source>
        <dbReference type="Pfam" id="PF05689"/>
    </source>
</evidence>